<dbReference type="RefSeq" id="WP_091332805.1">
    <property type="nucleotide sequence ID" value="NZ_FNOW01000011.1"/>
</dbReference>
<dbReference type="STRING" id="61595.SAMN05421644_11160"/>
<dbReference type="Proteomes" id="UP000198672">
    <property type="component" value="Unassembled WGS sequence"/>
</dbReference>
<gene>
    <name evidence="2" type="ORF">SAMN05421644_11160</name>
</gene>
<reference evidence="3" key="1">
    <citation type="submission" date="2016-10" db="EMBL/GenBank/DDBJ databases">
        <authorList>
            <person name="Varghese N."/>
            <person name="Submissions S."/>
        </authorList>
    </citation>
    <scope>NUCLEOTIDE SEQUENCE [LARGE SCALE GENOMIC DNA]</scope>
    <source>
        <strain evidence="3">DSM 173</strain>
    </source>
</reference>
<evidence type="ECO:0000256" key="1">
    <source>
        <dbReference type="SAM" id="Coils"/>
    </source>
</evidence>
<evidence type="ECO:0000313" key="2">
    <source>
        <dbReference type="EMBL" id="SDX73992.1"/>
    </source>
</evidence>
<evidence type="ECO:0000313" key="3">
    <source>
        <dbReference type="Proteomes" id="UP000198672"/>
    </source>
</evidence>
<dbReference type="AlphaFoldDB" id="A0A1H3E5H4"/>
<protein>
    <submittedName>
        <fullName evidence="2">Uncharacterized protein</fullName>
    </submittedName>
</protein>
<organism evidence="2 3">
    <name type="scientific">Allochromatium warmingii</name>
    <name type="common">Chromatium warmingii</name>
    <dbReference type="NCBI Taxonomy" id="61595"/>
    <lineage>
        <taxon>Bacteria</taxon>
        <taxon>Pseudomonadati</taxon>
        <taxon>Pseudomonadota</taxon>
        <taxon>Gammaproteobacteria</taxon>
        <taxon>Chromatiales</taxon>
        <taxon>Chromatiaceae</taxon>
        <taxon>Allochromatium</taxon>
    </lineage>
</organism>
<dbReference type="OrthoDB" id="6182073at2"/>
<keyword evidence="1" id="KW-0175">Coiled coil</keyword>
<name>A0A1H3E5H4_ALLWA</name>
<keyword evidence="3" id="KW-1185">Reference proteome</keyword>
<accession>A0A1H3E5H4</accession>
<proteinExistence type="predicted"/>
<sequence length="975" mass="112624">MNTLCITSIQHPALYAITELLHDTGLEHPKKLAGRSDIDIHGWHQRVLAKQPLPHDSSNLGRLWEQLAGELFMTNLDQPLWGWSDPNSAPLLDFWCEFDPQIRFLLIHIPLRDALAHAMAEVTPPLDVETLVKQWETTHQYMLRFQLRHPTRSLLIPAAAALDQPLDFVSYLIKNWNIPLNKLDETYQIAYSAPDEVARYLADRLCEQYPHAQALTLELESAQELLSETDVITDKVAQDLSVIIHSYRQLCDQSHQLEQAALERKTAQDHIQQLIEEHAILAQNYQKQIEDINQEKSTLTQACDNQSKLAQERQAQIEALNKEKIQLTQARDNQSKLAQERQAQIEALSKERDTLKTQANQLQQQITESQEENELLLLQLHQVQEELEKIFLEQQSLQEQTKELIQTRDNQSKLAQERQAQIEVLNKEKIQLTQARDNQSKLAQERQAQIEALNKEKTQLTQARDNQSKLAQERQAQIEALNKEKTQLTQAHDNQSKLAQERQAQIEALNKEKTQLTQAHDNQSKLAQERQAQIEALNKEKTQLTQAHDNQSKLAQERQAQIEALNKEKTQLTQARDNQSKLAQERQAQIEALSKERDTLKTQANQLQQQVTESQEENELLLLQLHQVQEELEQYFLQNQKATQHIETLELRWQRMLTRHPDYCDYSQIKANQSSDDSNTLYWHVENLETAGRMIDTLRCHTLIRNGLLGFCFSQADRETLPLLRQPKQNIADDLLFFPIDQRKYLSDALPPIQQLATSDRRLLRNLSRTFHQVLAQPLEIGLSADYPSAALRTALLRFNAALDALPAVLTYDACRLERQQVNPDYEHLWLRLENLALGTAQWPSFDVRISCANVGPDRFGTHPKLEFPKPEMISPLTGWYAESHDDFGPKFELRFALPEDMDVEAWKHLQKSDHIFIHALVIQLPHILTDLYTQTGPSLSRPCEDWIRLAQDTQRILFAHTATFSPSSQQTAMR</sequence>
<dbReference type="EMBL" id="FNOW01000011">
    <property type="protein sequence ID" value="SDX73992.1"/>
    <property type="molecule type" value="Genomic_DNA"/>
</dbReference>
<feature type="coiled-coil region" evidence="1">
    <location>
        <begin position="257"/>
        <end position="652"/>
    </location>
</feature>